<proteinExistence type="predicted"/>
<accession>A0AA51YJR6</accession>
<feature type="region of interest" description="Disordered" evidence="1">
    <location>
        <begin position="1"/>
        <end position="24"/>
    </location>
</feature>
<organism evidence="2 3">
    <name type="scientific">Methanolobus mangrovi</name>
    <dbReference type="NCBI Taxonomy" id="3072977"/>
    <lineage>
        <taxon>Archaea</taxon>
        <taxon>Methanobacteriati</taxon>
        <taxon>Methanobacteriota</taxon>
        <taxon>Stenosarchaea group</taxon>
        <taxon>Methanomicrobia</taxon>
        <taxon>Methanosarcinales</taxon>
        <taxon>Methanosarcinaceae</taxon>
        <taxon>Methanolobus</taxon>
    </lineage>
</organism>
<dbReference type="AlphaFoldDB" id="A0AA51YJR6"/>
<sequence>MDKKNDKKEQKTEDIEIPSLDDEIQNWCEVPTEEDEKKSADDLIIDEWCKTSDEGEKKKEKK</sequence>
<gene>
    <name evidence="2" type="ORF">RE476_03375</name>
</gene>
<keyword evidence="3" id="KW-1185">Reference proteome</keyword>
<evidence type="ECO:0000313" key="3">
    <source>
        <dbReference type="Proteomes" id="UP001183006"/>
    </source>
</evidence>
<feature type="compositionally biased region" description="Basic and acidic residues" evidence="1">
    <location>
        <begin position="1"/>
        <end position="14"/>
    </location>
</feature>
<dbReference type="KEGG" id="mmav:RE476_03375"/>
<evidence type="ECO:0000313" key="2">
    <source>
        <dbReference type="EMBL" id="WMW22878.1"/>
    </source>
</evidence>
<protein>
    <submittedName>
        <fullName evidence="2">Uncharacterized protein</fullName>
    </submittedName>
</protein>
<feature type="compositionally biased region" description="Acidic residues" evidence="1">
    <location>
        <begin position="15"/>
        <end position="24"/>
    </location>
</feature>
<dbReference type="RefSeq" id="WP_309308992.1">
    <property type="nucleotide sequence ID" value="NZ_CP133594.1"/>
</dbReference>
<dbReference type="Proteomes" id="UP001183006">
    <property type="component" value="Chromosome"/>
</dbReference>
<reference evidence="2" key="1">
    <citation type="submission" date="2023-08" db="EMBL/GenBank/DDBJ databases">
        <title>Methanolobus mangrovi sp. nov. and Methanolobus sediminis sp. nov, two novel methylotrophic methanogens isolated from mangrove sediments in China.</title>
        <authorList>
            <person name="Zhou J."/>
        </authorList>
    </citation>
    <scope>NUCLEOTIDE SEQUENCE</scope>
    <source>
        <strain evidence="2">FTZ2</strain>
    </source>
</reference>
<dbReference type="GeneID" id="84229150"/>
<evidence type="ECO:0000256" key="1">
    <source>
        <dbReference type="SAM" id="MobiDB-lite"/>
    </source>
</evidence>
<dbReference type="EMBL" id="CP133594">
    <property type="protein sequence ID" value="WMW22878.1"/>
    <property type="molecule type" value="Genomic_DNA"/>
</dbReference>
<name>A0AA51YJR6_9EURY</name>